<dbReference type="EMBL" id="CAXDID020000028">
    <property type="protein sequence ID" value="CAL5992155.1"/>
    <property type="molecule type" value="Genomic_DNA"/>
</dbReference>
<accession>A0ABP1HIY8</accession>
<protein>
    <submittedName>
        <fullName evidence="3">Uncharacterized protein</fullName>
    </submittedName>
</protein>
<evidence type="ECO:0000256" key="2">
    <source>
        <dbReference type="ARBA" id="ARBA00022737"/>
    </source>
</evidence>
<evidence type="ECO:0000256" key="1">
    <source>
        <dbReference type="ARBA" id="ARBA00022614"/>
    </source>
</evidence>
<dbReference type="PANTHER" id="PTHR46652">
    <property type="entry name" value="LEUCINE-RICH REPEAT AND IQ DOMAIN-CONTAINING PROTEIN 1-RELATED"/>
    <property type="match status" value="1"/>
</dbReference>
<dbReference type="InterPro" id="IPR032675">
    <property type="entry name" value="LRR_dom_sf"/>
</dbReference>
<dbReference type="Proteomes" id="UP001642409">
    <property type="component" value="Unassembled WGS sequence"/>
</dbReference>
<dbReference type="Gene3D" id="3.80.10.10">
    <property type="entry name" value="Ribonuclease Inhibitor"/>
    <property type="match status" value="1"/>
</dbReference>
<keyword evidence="4" id="KW-1185">Reference proteome</keyword>
<dbReference type="PANTHER" id="PTHR46652:SF3">
    <property type="entry name" value="LEUCINE-RICH REPEAT-CONTAINING PROTEIN 9"/>
    <property type="match status" value="1"/>
</dbReference>
<keyword evidence="2" id="KW-0677">Repeat</keyword>
<name>A0ABP1HIY8_9EUKA</name>
<reference evidence="3 4" key="1">
    <citation type="submission" date="2024-07" db="EMBL/GenBank/DDBJ databases">
        <authorList>
            <person name="Akdeniz Z."/>
        </authorList>
    </citation>
    <scope>NUCLEOTIDE SEQUENCE [LARGE SCALE GENOMIC DNA]</scope>
</reference>
<comment type="caution">
    <text evidence="3">The sequence shown here is derived from an EMBL/GenBank/DDBJ whole genome shotgun (WGS) entry which is preliminary data.</text>
</comment>
<dbReference type="InterPro" id="IPR050836">
    <property type="entry name" value="SDS22/Internalin_LRR"/>
</dbReference>
<sequence length="334" mass="38708">MFKNDKLLQTLSKYDKIMIKKYQNQIKDGILIIDSNQDLKSLDFIGFKCINNLNLRACMNIIPKLESQTIKQLVIRDCNIVSMQDFQLKNLEVLTLSNYSSQKSKLLMQEIVKYSKLRVLHLEGCIYIDIGLLSNIISLTKLSLHFCELFNMKAFKQLINLEELYFNYNQGVEITSLQYLTKLTKLSLASCNLICLDALRSLKSLQELDITQNSIVYIQPLAETTCLSQLHSRSNKLLDIETIQKHPNFKNFILNEQKQPTNEQLKTANILKSINSPIISLKLMNIKISKFTSYNFNFRIKITKTLDNQNENHLLFIARYAALLQQMDMDEGCQ</sequence>
<dbReference type="SUPFAM" id="SSF52058">
    <property type="entry name" value="L domain-like"/>
    <property type="match status" value="1"/>
</dbReference>
<organism evidence="3 4">
    <name type="scientific">Hexamita inflata</name>
    <dbReference type="NCBI Taxonomy" id="28002"/>
    <lineage>
        <taxon>Eukaryota</taxon>
        <taxon>Metamonada</taxon>
        <taxon>Diplomonadida</taxon>
        <taxon>Hexamitidae</taxon>
        <taxon>Hexamitinae</taxon>
        <taxon>Hexamita</taxon>
    </lineage>
</organism>
<keyword evidence="1" id="KW-0433">Leucine-rich repeat</keyword>
<evidence type="ECO:0000313" key="4">
    <source>
        <dbReference type="Proteomes" id="UP001642409"/>
    </source>
</evidence>
<gene>
    <name evidence="3" type="ORF">HINF_LOCUS12444</name>
</gene>
<proteinExistence type="predicted"/>
<evidence type="ECO:0000313" key="3">
    <source>
        <dbReference type="EMBL" id="CAL5992155.1"/>
    </source>
</evidence>